<name>A0A0L0K9L0_9ACTN</name>
<evidence type="ECO:0000313" key="2">
    <source>
        <dbReference type="EMBL" id="KND34359.1"/>
    </source>
</evidence>
<sequence>MERRGRTALLISTAACLGVLGGVCTGYLVQAERSPTPLPPLSQGTVPQAKGNTPEPLSAARDRRVKVDGDLKKLLVEPPKGAREKGDDGWRGGPRWINLSQYSSSYVNPSGAFISLVKSEFRRAATITWAEGGSRTVEVKLVQFNQNDGTVGASEEAENGQYWSDEKSDTRSWTVPGMGALNGRASVHDTPERKAGYVPLYSAEAHAWRGDLYAEIYLYDTKPIPKAAIMGLAQRQMGKL</sequence>
<evidence type="ECO:0000256" key="1">
    <source>
        <dbReference type="SAM" id="MobiDB-lite"/>
    </source>
</evidence>
<comment type="caution">
    <text evidence="2">The sequence shown here is derived from an EMBL/GenBank/DDBJ whole genome shotgun (WGS) entry which is preliminary data.</text>
</comment>
<dbReference type="EMBL" id="JPPY01000112">
    <property type="protein sequence ID" value="KND34359.1"/>
    <property type="molecule type" value="Genomic_DNA"/>
</dbReference>
<dbReference type="AlphaFoldDB" id="A0A0L0K9L0"/>
<dbReference type="RefSeq" id="WP_050371349.1">
    <property type="nucleotide sequence ID" value="NZ_KQ257820.1"/>
</dbReference>
<dbReference type="PATRIC" id="fig|42234.21.peg.3426"/>
<reference evidence="3" key="1">
    <citation type="submission" date="2014-07" db="EMBL/GenBank/DDBJ databases">
        <title>Genome sequencing of plant-pathogenic Streptomyces species.</title>
        <authorList>
            <person name="Harrison J."/>
            <person name="Sapp M."/>
            <person name="Thwaites R."/>
            <person name="Studholme D.J."/>
        </authorList>
    </citation>
    <scope>NUCLEOTIDE SEQUENCE [LARGE SCALE GENOMIC DNA]</scope>
    <source>
        <strain evidence="3">NCPPB 4445</strain>
    </source>
</reference>
<organism evidence="2 3">
    <name type="scientific">Streptomyces acidiscabies</name>
    <dbReference type="NCBI Taxonomy" id="42234"/>
    <lineage>
        <taxon>Bacteria</taxon>
        <taxon>Bacillati</taxon>
        <taxon>Actinomycetota</taxon>
        <taxon>Actinomycetes</taxon>
        <taxon>Kitasatosporales</taxon>
        <taxon>Streptomycetaceae</taxon>
        <taxon>Streptomyces</taxon>
    </lineage>
</organism>
<evidence type="ECO:0000313" key="3">
    <source>
        <dbReference type="Proteomes" id="UP000037151"/>
    </source>
</evidence>
<protein>
    <submittedName>
        <fullName evidence="2">Membrane protein</fullName>
    </submittedName>
</protein>
<dbReference type="Proteomes" id="UP000037151">
    <property type="component" value="Unassembled WGS sequence"/>
</dbReference>
<accession>A0A0L0K9L0</accession>
<dbReference type="OrthoDB" id="3852193at2"/>
<feature type="region of interest" description="Disordered" evidence="1">
    <location>
        <begin position="151"/>
        <end position="170"/>
    </location>
</feature>
<gene>
    <name evidence="2" type="ORF">IQ63_16635</name>
</gene>
<proteinExistence type="predicted"/>
<feature type="region of interest" description="Disordered" evidence="1">
    <location>
        <begin position="35"/>
        <end position="59"/>
    </location>
</feature>